<feature type="transmembrane region" description="Helical" evidence="2">
    <location>
        <begin position="763"/>
        <end position="784"/>
    </location>
</feature>
<dbReference type="OrthoDB" id="2274698at2759"/>
<feature type="transmembrane region" description="Helical" evidence="2">
    <location>
        <begin position="164"/>
        <end position="190"/>
    </location>
</feature>
<feature type="transmembrane region" description="Helical" evidence="2">
    <location>
        <begin position="719"/>
        <end position="742"/>
    </location>
</feature>
<keyword evidence="5" id="KW-1185">Reference proteome</keyword>
<feature type="compositionally biased region" description="Basic and acidic residues" evidence="1">
    <location>
        <begin position="258"/>
        <end position="278"/>
    </location>
</feature>
<evidence type="ECO:0000256" key="2">
    <source>
        <dbReference type="SAM" id="Phobius"/>
    </source>
</evidence>
<sequence length="1011" mass="111199">MGSTSSGSFVHAAAPKTSKAHQFFTSDKWTNIKIGFRLAAGVTIALCLPQNAKISGLFSTVGYVLGIFTLLFQIQATTRAAMVERVVLAGTFTGAIIPFCILGYFCAKSAKDPATTQQTLVAYVTAQQQGIVRGPDIFYQGRAAAVAAVFLFILTWAANVLKTLFIAQTFTIFGGVILAGIIFIEGWLFPSWDQFYSLLRQLIYAIYASLAIAFACNLLIFPYNAREAYLSQVDKFLSTAEQMTSCQTDHFSTAHRRSQAESEKVKDGASEGSHETKQPKKKGLAGLLGQREKPKPTQIEKLKGLRTALTGLATAIVQAKTPAKREFAYGHLKVNDLESLAKSCQSLVVPLFGLNLWSQISDLLHGDISAADDEVREAFIEAIGLENTDEVDKEELFRHMEDHVLPRFNRLTSLCSASILHIKQGLHLGPWKRPAFWLRPFIKSPAPHSGRDDNFTAEFEAEIKQFWASKSSSGSALHNGGEGNRRLLSIVYMDSTLYDLANKLLSFCKWIDSLHATGVMSKRHFIRPSVKRYKKALRKAWVGISQHANPPKDGLSRVKSGMLGADDSARSNESSDSASALFLNTGNPTLIPRTSLLSKVGMFFYRILKFLESPVSRFGFRAAIAMTVSALPVYFPDSCRAFLEYRLLWIVFTVLLGLQPVLGRGVFSSVLRVVATIIGGVLGLLCVEIGRVPGGILVVFFITLFPQCLLLMAQPQLMLLPVLLSAITGELVVGYYLTTVNLPRATLERSGQIVLGAPAIMGYRILLTLAGVVIALIFSVFPALPTGRTLLRDVTSQRFFTIADLYMLTSLRGAGNRYILPNGIEKAIGDLQKDGIGLSANAHQLVMMTKFEPSPRGTFPQGKWNELITLIDNLNTCLAVSNARFSDVLAAAPELEVSKLLLHSDSDKYFRVVTSILFALGNSYNLWQPLPPVLPSPMKAHLDTQKGMYKFRHIVAREAATDDAVAQFGAYLVTNAMMTHLLERILRLTGELIGVSGYKSYLQSHKRQHKD</sequence>
<dbReference type="PANTHER" id="PTHR37994:SF4">
    <property type="entry name" value="ER TRANSPORTER 6TM N-TERMINAL DOMAIN-CONTAINING PROTEIN-RELATED"/>
    <property type="match status" value="1"/>
</dbReference>
<dbReference type="EMBL" id="MCFI01000005">
    <property type="protein sequence ID" value="ORY84974.1"/>
    <property type="molecule type" value="Genomic_DNA"/>
</dbReference>
<dbReference type="STRING" id="56484.A0A1Y2FNS4"/>
<dbReference type="GeneID" id="63785526"/>
<organism evidence="4 5">
    <name type="scientific">Protomyces lactucae-debilis</name>
    <dbReference type="NCBI Taxonomy" id="2754530"/>
    <lineage>
        <taxon>Eukaryota</taxon>
        <taxon>Fungi</taxon>
        <taxon>Dikarya</taxon>
        <taxon>Ascomycota</taxon>
        <taxon>Taphrinomycotina</taxon>
        <taxon>Taphrinomycetes</taxon>
        <taxon>Taphrinales</taxon>
        <taxon>Protomycetaceae</taxon>
        <taxon>Protomyces</taxon>
    </lineage>
</organism>
<protein>
    <recommendedName>
        <fullName evidence="3">Putative ER transporter 6TM N-terminal domain-containing protein</fullName>
    </recommendedName>
</protein>
<gene>
    <name evidence="4" type="ORF">BCR37DRAFT_377938</name>
</gene>
<evidence type="ECO:0000256" key="1">
    <source>
        <dbReference type="SAM" id="MobiDB-lite"/>
    </source>
</evidence>
<accession>A0A1Y2FNS4</accession>
<dbReference type="Proteomes" id="UP000193685">
    <property type="component" value="Unassembled WGS sequence"/>
</dbReference>
<dbReference type="Pfam" id="PF10337">
    <property type="entry name" value="ArAE_2_N"/>
    <property type="match status" value="1"/>
</dbReference>
<comment type="caution">
    <text evidence="4">The sequence shown here is derived from an EMBL/GenBank/DDBJ whole genome shotgun (WGS) entry which is preliminary data.</text>
</comment>
<dbReference type="RefSeq" id="XP_040726757.1">
    <property type="nucleotide sequence ID" value="XM_040868927.1"/>
</dbReference>
<feature type="transmembrane region" description="Helical" evidence="2">
    <location>
        <begin position="202"/>
        <end position="223"/>
    </location>
</feature>
<dbReference type="AlphaFoldDB" id="A0A1Y2FNS4"/>
<dbReference type="OMA" id="MIGIELQ"/>
<feature type="transmembrane region" description="Helical" evidence="2">
    <location>
        <begin position="54"/>
        <end position="74"/>
    </location>
</feature>
<proteinExistence type="predicted"/>
<evidence type="ECO:0000313" key="4">
    <source>
        <dbReference type="EMBL" id="ORY84974.1"/>
    </source>
</evidence>
<feature type="transmembrane region" description="Helical" evidence="2">
    <location>
        <begin position="86"/>
        <end position="107"/>
    </location>
</feature>
<keyword evidence="2" id="KW-1133">Transmembrane helix</keyword>
<name>A0A1Y2FNS4_PROLT</name>
<evidence type="ECO:0000313" key="5">
    <source>
        <dbReference type="Proteomes" id="UP000193685"/>
    </source>
</evidence>
<feature type="transmembrane region" description="Helical" evidence="2">
    <location>
        <begin position="618"/>
        <end position="635"/>
    </location>
</feature>
<keyword evidence="2" id="KW-0472">Membrane</keyword>
<reference evidence="4 5" key="1">
    <citation type="submission" date="2016-07" db="EMBL/GenBank/DDBJ databases">
        <title>Pervasive Adenine N6-methylation of Active Genes in Fungi.</title>
        <authorList>
            <consortium name="DOE Joint Genome Institute"/>
            <person name="Mondo S.J."/>
            <person name="Dannebaum R.O."/>
            <person name="Kuo R.C."/>
            <person name="Labutti K."/>
            <person name="Haridas S."/>
            <person name="Kuo A."/>
            <person name="Salamov A."/>
            <person name="Ahrendt S.R."/>
            <person name="Lipzen A."/>
            <person name="Sullivan W."/>
            <person name="Andreopoulos W.B."/>
            <person name="Clum A."/>
            <person name="Lindquist E."/>
            <person name="Daum C."/>
            <person name="Ramamoorthy G.K."/>
            <person name="Gryganskyi A."/>
            <person name="Culley D."/>
            <person name="Magnuson J.K."/>
            <person name="James T.Y."/>
            <person name="O'Malley M.A."/>
            <person name="Stajich J.E."/>
            <person name="Spatafora J.W."/>
            <person name="Visel A."/>
            <person name="Grigoriev I.V."/>
        </authorList>
    </citation>
    <scope>NUCLEOTIDE SEQUENCE [LARGE SCALE GENOMIC DNA]</scope>
    <source>
        <strain evidence="4 5">12-1054</strain>
    </source>
</reference>
<feature type="transmembrane region" description="Helical" evidence="2">
    <location>
        <begin position="137"/>
        <end position="158"/>
    </location>
</feature>
<feature type="domain" description="Putative ER transporter 6TM N-terminal" evidence="3">
    <location>
        <begin position="117"/>
        <end position="355"/>
    </location>
</feature>
<keyword evidence="2" id="KW-0812">Transmembrane</keyword>
<evidence type="ECO:0000259" key="3">
    <source>
        <dbReference type="Pfam" id="PF10337"/>
    </source>
</evidence>
<feature type="transmembrane region" description="Helical" evidence="2">
    <location>
        <begin position="647"/>
        <end position="663"/>
    </location>
</feature>
<feature type="region of interest" description="Disordered" evidence="1">
    <location>
        <begin position="250"/>
        <end position="290"/>
    </location>
</feature>
<dbReference type="PANTHER" id="PTHR37994">
    <property type="entry name" value="ARAE_2_N DOMAIN-CONTAINING PROTEIN-RELATED"/>
    <property type="match status" value="1"/>
</dbReference>
<dbReference type="InterPro" id="IPR018823">
    <property type="entry name" value="ArAE_2_N"/>
</dbReference>